<dbReference type="InterPro" id="IPR011989">
    <property type="entry name" value="ARM-like"/>
</dbReference>
<protein>
    <submittedName>
        <fullName evidence="3">Uncharacterized protein</fullName>
    </submittedName>
</protein>
<dbReference type="EMBL" id="JAAAID010000925">
    <property type="protein sequence ID" value="KAG0012848.1"/>
    <property type="molecule type" value="Genomic_DNA"/>
</dbReference>
<dbReference type="InterPro" id="IPR016024">
    <property type="entry name" value="ARM-type_fold"/>
</dbReference>
<dbReference type="InterPro" id="IPR004155">
    <property type="entry name" value="PBS_lyase_HEAT"/>
</dbReference>
<dbReference type="SMART" id="SM00567">
    <property type="entry name" value="EZ_HEAT"/>
    <property type="match status" value="5"/>
</dbReference>
<evidence type="ECO:0000313" key="3">
    <source>
        <dbReference type="EMBL" id="KAG0012848.1"/>
    </source>
</evidence>
<keyword evidence="4" id="KW-1185">Reference proteome</keyword>
<dbReference type="InterPro" id="IPR027417">
    <property type="entry name" value="P-loop_NTPase"/>
</dbReference>
<dbReference type="AlphaFoldDB" id="A0A9P6MUE2"/>
<dbReference type="SUPFAM" id="SSF48371">
    <property type="entry name" value="ARM repeat"/>
    <property type="match status" value="2"/>
</dbReference>
<reference evidence="3" key="1">
    <citation type="journal article" date="2020" name="Fungal Divers.">
        <title>Resolving the Mortierellaceae phylogeny through synthesis of multi-gene phylogenetics and phylogenomics.</title>
        <authorList>
            <person name="Vandepol N."/>
            <person name="Liber J."/>
            <person name="Desiro A."/>
            <person name="Na H."/>
            <person name="Kennedy M."/>
            <person name="Barry K."/>
            <person name="Grigoriev I.V."/>
            <person name="Miller A.N."/>
            <person name="O'Donnell K."/>
            <person name="Stajich J.E."/>
            <person name="Bonito G."/>
        </authorList>
    </citation>
    <scope>NUCLEOTIDE SEQUENCE</scope>
    <source>
        <strain evidence="3">NRRL 2769</strain>
    </source>
</reference>
<proteinExistence type="predicted"/>
<dbReference type="InterPro" id="IPR007111">
    <property type="entry name" value="NACHT_NTPase"/>
</dbReference>
<feature type="domain" description="DUF7068" evidence="2">
    <location>
        <begin position="142"/>
        <end position="177"/>
    </location>
</feature>
<dbReference type="InterPro" id="IPR055496">
    <property type="entry name" value="DUF7068"/>
</dbReference>
<name>A0A9P6MUE2_9FUNG</name>
<sequence length="1052" mass="116525">MDEQGSAKLHSAKNWFMHILMDYGRTNNLEDLLRQKYFSLHLDEKRAALTSTLAARVRNGKVLSVLDGLDEVVTDIQTDDGDPTGMFLKHLLQQTHVIITSRPSGVDTSILPKLDLELETIGFSQENVRNYLANVLKPEAARGIQDFIQRTPLLQSLVNIPVQLDVICYSWDSLPSNEHSLTMTGLYQTMVGKLWRKDGIRLQKSTDGEKLTLPQISRLRPYQIGSLMANEIEYLSYLAFVGMRENHQIEFNETALLDAIEELDQCRKKSNKCPLPFQLLDKLKQTSFLHTVDGGVDAGNNTSQCSWHFLHLTFQEYFAATWLAQHLRSDHSNSIGCSTLTMTVGETKAFIAKHKYNPRYEIIWWMVSGQLEGEALGLFLDLLQETPRDLIGGQHQRLLAGCLKEARPKLNDEVTAELETELMQWLHFERMLYSDDGAESILGRQSVFPEELLVRCLSQTKAAQKYAIKALRDRSIVSESTIVTLIGALEDHDSYTRYSSVRVLCAQLVLPGSAILLLVTALQDKDSHVRRSAVIALSARSTLSETSILALISVLDNRDPDVRRSAAKVLGAQSTSSESAALALINTLRGQDEDARSSAIQALISQSTLPNSVISTLTYALSDNNRHVRISAAQVLRVQSTLSESATLAMIEALKNEIYLDIMELMSEALCSQSALPGSNILALIRVLKNRVPDVRISAVKVLGAQSALSESAALALTDILRDEDEDEYVRSSATQALISQSTLPDSAISTLTYALSDNNRHVRISAAQVLRVQSALSESATLTMIEAWKNEIYRNIMELLSKALCSQSTLPDYAISTLTYALSVNNRRVRKSAAQVLNAQSTLSEFTIPTLTSSLRGKDEVVLSAQSILSKPATMAIIEALKNENPGDIRFLIAGKDLDTLVSLSTKPESIVQALVSALYDSDWKIKSLAVQALGEQSTLPEPAIRALIPFLRHKAFRESVIGVLDKHHISMCMAIPKLSVVDIGMLYKSYLFRYSCGGPLALYVQDDQLWFYTGRGPGHTDPLSSEKIKEIVSAFRGVQNDAGIHSISYV</sequence>
<dbReference type="Gene3D" id="1.25.10.10">
    <property type="entry name" value="Leucine-rich Repeat Variant"/>
    <property type="match status" value="3"/>
</dbReference>
<feature type="domain" description="NACHT" evidence="1">
    <location>
        <begin position="29"/>
        <end position="136"/>
    </location>
</feature>
<comment type="caution">
    <text evidence="3">The sequence shown here is derived from an EMBL/GenBank/DDBJ whole genome shotgun (WGS) entry which is preliminary data.</text>
</comment>
<accession>A0A9P6MUE2</accession>
<gene>
    <name evidence="3" type="ORF">BGZ80_011469</name>
</gene>
<dbReference type="Pfam" id="PF05729">
    <property type="entry name" value="NACHT"/>
    <property type="match status" value="1"/>
</dbReference>
<evidence type="ECO:0000259" key="1">
    <source>
        <dbReference type="Pfam" id="PF05729"/>
    </source>
</evidence>
<dbReference type="PANTHER" id="PTHR46312:SF2">
    <property type="entry name" value="NUCLEOTIDE-BINDING OLIGOMERIZATION DOMAIN-CONTAINING PROTEIN 2-LIKE"/>
    <property type="match status" value="1"/>
</dbReference>
<organism evidence="3 4">
    <name type="scientific">Entomortierella chlamydospora</name>
    <dbReference type="NCBI Taxonomy" id="101097"/>
    <lineage>
        <taxon>Eukaryota</taxon>
        <taxon>Fungi</taxon>
        <taxon>Fungi incertae sedis</taxon>
        <taxon>Mucoromycota</taxon>
        <taxon>Mortierellomycotina</taxon>
        <taxon>Mortierellomycetes</taxon>
        <taxon>Mortierellales</taxon>
        <taxon>Mortierellaceae</taxon>
        <taxon>Entomortierella</taxon>
    </lineage>
</organism>
<dbReference type="Pfam" id="PF13646">
    <property type="entry name" value="HEAT_2"/>
    <property type="match status" value="1"/>
</dbReference>
<dbReference type="Proteomes" id="UP000703661">
    <property type="component" value="Unassembled WGS sequence"/>
</dbReference>
<dbReference type="Gene3D" id="3.40.50.300">
    <property type="entry name" value="P-loop containing nucleotide triphosphate hydrolases"/>
    <property type="match status" value="1"/>
</dbReference>
<dbReference type="Pfam" id="PF23238">
    <property type="entry name" value="DUF7068"/>
    <property type="match status" value="1"/>
</dbReference>
<dbReference type="PANTHER" id="PTHR46312">
    <property type="entry name" value="NACHT DOMAIN-CONTAINING PROTEIN"/>
    <property type="match status" value="1"/>
</dbReference>
<evidence type="ECO:0000259" key="2">
    <source>
        <dbReference type="Pfam" id="PF23238"/>
    </source>
</evidence>
<evidence type="ECO:0000313" key="4">
    <source>
        <dbReference type="Proteomes" id="UP000703661"/>
    </source>
</evidence>